<sequence>MYHFLTKVLSRISEVIRIFALSIVGLMMLSTGLVLAIGGRPEALIPLVLGGFAVFNLRKLVLQLYREIGGAL</sequence>
<keyword evidence="1" id="KW-0812">Transmembrane</keyword>
<feature type="transmembrane region" description="Helical" evidence="1">
    <location>
        <begin position="15"/>
        <end position="37"/>
    </location>
</feature>
<dbReference type="Proteomes" id="UP000025171">
    <property type="component" value="Unassembled WGS sequence"/>
</dbReference>
<dbReference type="RefSeq" id="WP_035618870.1">
    <property type="nucleotide sequence ID" value="NZ_ARYK01000010.1"/>
</dbReference>
<dbReference type="PATRIC" id="fig|1280950.3.peg.3156"/>
<organism evidence="2 3">
    <name type="scientific">Hyphomonas johnsonii MHS-2</name>
    <dbReference type="NCBI Taxonomy" id="1280950"/>
    <lineage>
        <taxon>Bacteria</taxon>
        <taxon>Pseudomonadati</taxon>
        <taxon>Pseudomonadota</taxon>
        <taxon>Alphaproteobacteria</taxon>
        <taxon>Hyphomonadales</taxon>
        <taxon>Hyphomonadaceae</taxon>
        <taxon>Hyphomonas</taxon>
    </lineage>
</organism>
<name>A0A059FCH2_9PROT</name>
<protein>
    <submittedName>
        <fullName evidence="2">Uncharacterized protein</fullName>
    </submittedName>
</protein>
<dbReference type="EMBL" id="ARYK01000010">
    <property type="protein sequence ID" value="KCZ88324.1"/>
    <property type="molecule type" value="Genomic_DNA"/>
</dbReference>
<keyword evidence="3" id="KW-1185">Reference proteome</keyword>
<keyword evidence="1" id="KW-0472">Membrane</keyword>
<dbReference type="AlphaFoldDB" id="A0A059FCH2"/>
<keyword evidence="1" id="KW-1133">Transmembrane helix</keyword>
<accession>A0A059FCH2</accession>
<comment type="caution">
    <text evidence="2">The sequence shown here is derived from an EMBL/GenBank/DDBJ whole genome shotgun (WGS) entry which is preliminary data.</text>
</comment>
<reference evidence="2 3" key="1">
    <citation type="journal article" date="2014" name="Antonie Van Leeuwenhoek">
        <title>Hyphomonas beringensis sp. nov. and Hyphomonas chukchiensis sp. nov., isolated from surface seawater of the Bering Sea and Chukchi Sea.</title>
        <authorList>
            <person name="Li C."/>
            <person name="Lai Q."/>
            <person name="Li G."/>
            <person name="Dong C."/>
            <person name="Wang J."/>
            <person name="Liao Y."/>
            <person name="Shao Z."/>
        </authorList>
    </citation>
    <scope>NUCLEOTIDE SEQUENCE [LARGE SCALE GENOMIC DNA]</scope>
    <source>
        <strain evidence="2 3">MHS-2</strain>
    </source>
</reference>
<evidence type="ECO:0000313" key="3">
    <source>
        <dbReference type="Proteomes" id="UP000025171"/>
    </source>
</evidence>
<gene>
    <name evidence="2" type="ORF">HJO_15718</name>
</gene>
<evidence type="ECO:0000256" key="1">
    <source>
        <dbReference type="SAM" id="Phobius"/>
    </source>
</evidence>
<proteinExistence type="predicted"/>
<evidence type="ECO:0000313" key="2">
    <source>
        <dbReference type="EMBL" id="KCZ88324.1"/>
    </source>
</evidence>